<dbReference type="InterPro" id="IPR014121">
    <property type="entry name" value="TraN_Ftype"/>
</dbReference>
<dbReference type="AlphaFoldDB" id="A0AAD8EUA7"/>
<evidence type="ECO:0000313" key="1">
    <source>
        <dbReference type="EMBL" id="KAK0039471.1"/>
    </source>
</evidence>
<dbReference type="EMBL" id="JASAOG010000445">
    <property type="protein sequence ID" value="KAK0039471.1"/>
    <property type="molecule type" value="Genomic_DNA"/>
</dbReference>
<name>A0AAD8EUA7_BIOPF</name>
<proteinExistence type="predicted"/>
<gene>
    <name evidence="1" type="ORF">Bpfe_031058</name>
</gene>
<keyword evidence="2" id="KW-1185">Reference proteome</keyword>
<organism evidence="1 2">
    <name type="scientific">Biomphalaria pfeifferi</name>
    <name type="common">Bloodfluke planorb</name>
    <name type="synonym">Freshwater snail</name>
    <dbReference type="NCBI Taxonomy" id="112525"/>
    <lineage>
        <taxon>Eukaryota</taxon>
        <taxon>Metazoa</taxon>
        <taxon>Spiralia</taxon>
        <taxon>Lophotrochozoa</taxon>
        <taxon>Mollusca</taxon>
        <taxon>Gastropoda</taxon>
        <taxon>Heterobranchia</taxon>
        <taxon>Euthyneura</taxon>
        <taxon>Panpulmonata</taxon>
        <taxon>Hygrophila</taxon>
        <taxon>Lymnaeoidea</taxon>
        <taxon>Planorbidae</taxon>
        <taxon>Biomphalaria</taxon>
    </lineage>
</organism>
<dbReference type="Proteomes" id="UP001233172">
    <property type="component" value="Unassembled WGS sequence"/>
</dbReference>
<evidence type="ECO:0000313" key="2">
    <source>
        <dbReference type="Proteomes" id="UP001233172"/>
    </source>
</evidence>
<protein>
    <submittedName>
        <fullName evidence="1">Type-F conjugative transfer system mating-pair stabilization protein TraN</fullName>
    </submittedName>
</protein>
<sequence>MRCAAGIACSSTAVTLMRQVVAMNNNSVFGAGSKLVYDILMNSENRQFIYQGLSALMTSAGFAGSFTSYGVTIAVGGTALPAGSTVLYSSSAVAGEGFVIAVDPWSLAIAAVIYVVLSFADCNETEARLALREGAGLCHSVGTYCSSCIRVLGACVSCIEDTTSKCCFNSMLARIINEQGRAQIGKGWGRARDPDCSGFTIAQLQSLDFAAMDLSEFYASLVPTAPNVGAMETRNNSLVPSCYFGQGKCQ</sequence>
<reference evidence="1" key="1">
    <citation type="journal article" date="2023" name="PLoS Negl. Trop. Dis.">
        <title>A genome sequence for Biomphalaria pfeifferi, the major vector snail for the human-infecting parasite Schistosoma mansoni.</title>
        <authorList>
            <person name="Bu L."/>
            <person name="Lu L."/>
            <person name="Laidemitt M.R."/>
            <person name="Zhang S.M."/>
            <person name="Mutuku M."/>
            <person name="Mkoji G."/>
            <person name="Steinauer M."/>
            <person name="Loker E.S."/>
        </authorList>
    </citation>
    <scope>NUCLEOTIDE SEQUENCE</scope>
    <source>
        <strain evidence="1">KasaAsao</strain>
    </source>
</reference>
<dbReference type="Pfam" id="PF06986">
    <property type="entry name" value="F_T4SS_TraN"/>
    <property type="match status" value="1"/>
</dbReference>
<reference evidence="1" key="2">
    <citation type="submission" date="2023-04" db="EMBL/GenBank/DDBJ databases">
        <authorList>
            <person name="Bu L."/>
            <person name="Lu L."/>
            <person name="Laidemitt M.R."/>
            <person name="Zhang S.M."/>
            <person name="Mutuku M."/>
            <person name="Mkoji G."/>
            <person name="Steinauer M."/>
            <person name="Loker E.S."/>
        </authorList>
    </citation>
    <scope>NUCLEOTIDE SEQUENCE</scope>
    <source>
        <strain evidence="1">KasaAsao</strain>
        <tissue evidence="1">Whole Snail</tissue>
    </source>
</reference>
<comment type="caution">
    <text evidence="1">The sequence shown here is derived from an EMBL/GenBank/DDBJ whole genome shotgun (WGS) entry which is preliminary data.</text>
</comment>
<accession>A0AAD8EUA7</accession>